<reference evidence="2" key="1">
    <citation type="journal article" date="2021" name="PeerJ">
        <title>Extensive microbial diversity within the chicken gut microbiome revealed by metagenomics and culture.</title>
        <authorList>
            <person name="Gilroy R."/>
            <person name="Ravi A."/>
            <person name="Getino M."/>
            <person name="Pursley I."/>
            <person name="Horton D.L."/>
            <person name="Alikhan N.F."/>
            <person name="Baker D."/>
            <person name="Gharbi K."/>
            <person name="Hall N."/>
            <person name="Watson M."/>
            <person name="Adriaenssens E.M."/>
            <person name="Foster-Nyarko E."/>
            <person name="Jarju S."/>
            <person name="Secka A."/>
            <person name="Antonio M."/>
            <person name="Oren A."/>
            <person name="Chaudhuri R.R."/>
            <person name="La Ragione R."/>
            <person name="Hildebrand F."/>
            <person name="Pallen M.J."/>
        </authorList>
    </citation>
    <scope>NUCLEOTIDE SEQUENCE</scope>
    <source>
        <strain evidence="2">USAMLcec3-2134</strain>
    </source>
</reference>
<feature type="transmembrane region" description="Helical" evidence="1">
    <location>
        <begin position="465"/>
        <end position="487"/>
    </location>
</feature>
<dbReference type="AlphaFoldDB" id="A0A9D2MTG1"/>
<name>A0A9D2MTG1_9FIRM</name>
<feature type="transmembrane region" description="Helical" evidence="1">
    <location>
        <begin position="122"/>
        <end position="139"/>
    </location>
</feature>
<feature type="transmembrane region" description="Helical" evidence="1">
    <location>
        <begin position="350"/>
        <end position="373"/>
    </location>
</feature>
<proteinExistence type="predicted"/>
<sequence>MRELKLLVGVSFRQMLHTFATGQGKKRNVTVAGAMGLMAFLALYISGLYSWMMGGLLQEAGVVDFLIPVMTLLAVAVSLVFTFFAASGIVFGGKDTDLILSMPVSAFAVMLSRMSALYLENLLFVGLWMIPTGAAGFVFGGRTDPLYFLRLALAILFVPFLPSLLASLGGYAIAWASARMKRRALVSNLISILLFLGLIIGCMQINRIGTLLLEHEEEARRLFMTWLLPIGLLGMGMEGNWAALAGSLGLCVLPFLAATWLFSTRYQKILSSLQSRLVRTDYRLTKVGARGPFEAMVKKEVGRLFSTTAYLLNAGMGVFLLLAAGIWMAVARDQIAPLVSIAGHDAADPVVLGCMAFLLTTVYPSAVSISLEGRTIWLLKEAPLKPSALFGAKACLNLILAWPATLVFTALSAFALEMAPARAACMALSGLALSGFLAVAGLALNLHFPKLDCDNDTVVIKQSASAMIACFGSIILVALSAGLYVLVGNRIGMEAFCLAMTALFAVSGLVLWKILMQKGPSRLEAL</sequence>
<feature type="transmembrane region" description="Helical" evidence="1">
    <location>
        <begin position="241"/>
        <end position="262"/>
    </location>
</feature>
<feature type="transmembrane region" description="Helical" evidence="1">
    <location>
        <begin position="65"/>
        <end position="91"/>
    </location>
</feature>
<gene>
    <name evidence="2" type="ORF">H9763_07670</name>
</gene>
<dbReference type="EMBL" id="DWXE01000026">
    <property type="protein sequence ID" value="HJB91330.1"/>
    <property type="molecule type" value="Genomic_DNA"/>
</dbReference>
<accession>A0A9D2MTG1</accession>
<keyword evidence="1" id="KW-1133">Transmembrane helix</keyword>
<feature type="transmembrane region" description="Helical" evidence="1">
    <location>
        <begin position="185"/>
        <end position="206"/>
    </location>
</feature>
<protein>
    <recommendedName>
        <fullName evidence="4">ABC-2 type transport system permease protein</fullName>
    </recommendedName>
</protein>
<feature type="transmembrane region" description="Helical" evidence="1">
    <location>
        <begin position="394"/>
        <end position="415"/>
    </location>
</feature>
<feature type="transmembrane region" description="Helical" evidence="1">
    <location>
        <begin position="308"/>
        <end position="330"/>
    </location>
</feature>
<dbReference type="Proteomes" id="UP000886883">
    <property type="component" value="Unassembled WGS sequence"/>
</dbReference>
<comment type="caution">
    <text evidence="2">The sequence shown here is derived from an EMBL/GenBank/DDBJ whole genome shotgun (WGS) entry which is preliminary data.</text>
</comment>
<evidence type="ECO:0000313" key="2">
    <source>
        <dbReference type="EMBL" id="HJB91330.1"/>
    </source>
</evidence>
<evidence type="ECO:0008006" key="4">
    <source>
        <dbReference type="Google" id="ProtNLM"/>
    </source>
</evidence>
<organism evidence="2 3">
    <name type="scientific">Candidatus Eisenbergiella merdigallinarum</name>
    <dbReference type="NCBI Taxonomy" id="2838552"/>
    <lineage>
        <taxon>Bacteria</taxon>
        <taxon>Bacillati</taxon>
        <taxon>Bacillota</taxon>
        <taxon>Clostridia</taxon>
        <taxon>Lachnospirales</taxon>
        <taxon>Lachnospiraceae</taxon>
        <taxon>Eisenbergiella</taxon>
    </lineage>
</organism>
<feature type="transmembrane region" description="Helical" evidence="1">
    <location>
        <begin position="493"/>
        <end position="512"/>
    </location>
</feature>
<feature type="transmembrane region" description="Helical" evidence="1">
    <location>
        <begin position="29"/>
        <end position="53"/>
    </location>
</feature>
<keyword evidence="1" id="KW-0472">Membrane</keyword>
<evidence type="ECO:0000313" key="3">
    <source>
        <dbReference type="Proteomes" id="UP000886883"/>
    </source>
</evidence>
<feature type="transmembrane region" description="Helical" evidence="1">
    <location>
        <begin position="151"/>
        <end position="173"/>
    </location>
</feature>
<keyword evidence="1" id="KW-0812">Transmembrane</keyword>
<reference evidence="2" key="2">
    <citation type="submission" date="2021-04" db="EMBL/GenBank/DDBJ databases">
        <authorList>
            <person name="Gilroy R."/>
        </authorList>
    </citation>
    <scope>NUCLEOTIDE SEQUENCE</scope>
    <source>
        <strain evidence="2">USAMLcec3-2134</strain>
    </source>
</reference>
<evidence type="ECO:0000256" key="1">
    <source>
        <dbReference type="SAM" id="Phobius"/>
    </source>
</evidence>
<feature type="transmembrane region" description="Helical" evidence="1">
    <location>
        <begin position="421"/>
        <end position="444"/>
    </location>
</feature>